<keyword evidence="3" id="KW-0732">Signal</keyword>
<comment type="catalytic activity">
    <reaction evidence="1">
        <text>[protein]-peptidylproline (omega=180) = [protein]-peptidylproline (omega=0)</text>
        <dbReference type="Rhea" id="RHEA:16237"/>
        <dbReference type="Rhea" id="RHEA-COMP:10747"/>
        <dbReference type="Rhea" id="RHEA-COMP:10748"/>
        <dbReference type="ChEBI" id="CHEBI:83833"/>
        <dbReference type="ChEBI" id="CHEBI:83834"/>
        <dbReference type="EC" id="5.2.1.8"/>
    </reaction>
</comment>
<dbReference type="SUPFAM" id="SSF54534">
    <property type="entry name" value="FKBP-like"/>
    <property type="match status" value="1"/>
</dbReference>
<comment type="caution">
    <text evidence="7">The sequence shown here is derived from an EMBL/GenBank/DDBJ whole genome shotgun (WGS) entry which is preliminary data.</text>
</comment>
<sequence>VSVPVDNKKGFVDEWINTELVYEEAIKKGINKEETVEKKLHLLMKQYLANELLSRRLEGEGDVSDFDVKEYFQEHERDFNSQIKIAHILLSTEEEAKKIHNKLKAGEDFISLAQTFSQDTITATNGGLLRRYFRFGEMLDTPEFEATAFGIKNIGGISDITKTDFGYHIIKLIDRKPTKEKVTLDDVGIQIRQYLVANNQRKVMNAWIDSLKANANIETHYELIK</sequence>
<dbReference type="SUPFAM" id="SSF109998">
    <property type="entry name" value="Triger factor/SurA peptide-binding domain-like"/>
    <property type="match status" value="1"/>
</dbReference>
<evidence type="ECO:0000256" key="1">
    <source>
        <dbReference type="ARBA" id="ARBA00000971"/>
    </source>
</evidence>
<dbReference type="GO" id="GO:0003755">
    <property type="term" value="F:peptidyl-prolyl cis-trans isomerase activity"/>
    <property type="evidence" value="ECO:0007669"/>
    <property type="project" value="UniProtKB-KW"/>
</dbReference>
<dbReference type="Gene3D" id="3.10.50.40">
    <property type="match status" value="1"/>
</dbReference>
<evidence type="ECO:0000256" key="5">
    <source>
        <dbReference type="ARBA" id="ARBA00023235"/>
    </source>
</evidence>
<keyword evidence="4" id="KW-0697">Rotamase</keyword>
<reference evidence="7" key="1">
    <citation type="journal article" date="2014" name="Front. Microbiol.">
        <title>High frequency of phylogenetically diverse reductive dehalogenase-homologous genes in deep subseafloor sedimentary metagenomes.</title>
        <authorList>
            <person name="Kawai M."/>
            <person name="Futagami T."/>
            <person name="Toyoda A."/>
            <person name="Takaki Y."/>
            <person name="Nishi S."/>
            <person name="Hori S."/>
            <person name="Arai W."/>
            <person name="Tsubouchi T."/>
            <person name="Morono Y."/>
            <person name="Uchiyama I."/>
            <person name="Ito T."/>
            <person name="Fujiyama A."/>
            <person name="Inagaki F."/>
            <person name="Takami H."/>
        </authorList>
    </citation>
    <scope>NUCLEOTIDE SEQUENCE</scope>
    <source>
        <strain evidence="7">Expedition CK06-06</strain>
    </source>
</reference>
<dbReference type="PANTHER" id="PTHR47245:SF1">
    <property type="entry name" value="FOLDASE PROTEIN PRSA"/>
    <property type="match status" value="1"/>
</dbReference>
<dbReference type="Pfam" id="PF00639">
    <property type="entry name" value="Rotamase"/>
    <property type="match status" value="1"/>
</dbReference>
<dbReference type="PROSITE" id="PS50198">
    <property type="entry name" value="PPIC_PPIASE_2"/>
    <property type="match status" value="1"/>
</dbReference>
<feature type="domain" description="PpiC" evidence="6">
    <location>
        <begin position="80"/>
        <end position="174"/>
    </location>
</feature>
<evidence type="ECO:0000256" key="4">
    <source>
        <dbReference type="ARBA" id="ARBA00023110"/>
    </source>
</evidence>
<feature type="non-terminal residue" evidence="7">
    <location>
        <position position="1"/>
    </location>
</feature>
<gene>
    <name evidence="7" type="ORF">S03H2_44622</name>
</gene>
<evidence type="ECO:0000256" key="3">
    <source>
        <dbReference type="ARBA" id="ARBA00022729"/>
    </source>
</evidence>
<organism evidence="7">
    <name type="scientific">marine sediment metagenome</name>
    <dbReference type="NCBI Taxonomy" id="412755"/>
    <lineage>
        <taxon>unclassified sequences</taxon>
        <taxon>metagenomes</taxon>
        <taxon>ecological metagenomes</taxon>
    </lineage>
</organism>
<dbReference type="InterPro" id="IPR027304">
    <property type="entry name" value="Trigger_fact/SurA_dom_sf"/>
</dbReference>
<dbReference type="InterPro" id="IPR046357">
    <property type="entry name" value="PPIase_dom_sf"/>
</dbReference>
<accession>X1I5K2</accession>
<keyword evidence="5" id="KW-0413">Isomerase</keyword>
<dbReference type="InterPro" id="IPR000297">
    <property type="entry name" value="PPIase_PpiC"/>
</dbReference>
<dbReference type="InterPro" id="IPR050245">
    <property type="entry name" value="PrsA_foldase"/>
</dbReference>
<name>X1I5K2_9ZZZZ</name>
<evidence type="ECO:0000259" key="6">
    <source>
        <dbReference type="PROSITE" id="PS50198"/>
    </source>
</evidence>
<proteinExistence type="predicted"/>
<protein>
    <recommendedName>
        <fullName evidence="2">peptidylprolyl isomerase</fullName>
        <ecNumber evidence="2">5.2.1.8</ecNumber>
    </recommendedName>
</protein>
<evidence type="ECO:0000313" key="7">
    <source>
        <dbReference type="EMBL" id="GAH64570.1"/>
    </source>
</evidence>
<evidence type="ECO:0000256" key="2">
    <source>
        <dbReference type="ARBA" id="ARBA00013194"/>
    </source>
</evidence>
<dbReference type="AlphaFoldDB" id="X1I5K2"/>
<dbReference type="PANTHER" id="PTHR47245">
    <property type="entry name" value="PEPTIDYLPROLYL ISOMERASE"/>
    <property type="match status" value="1"/>
</dbReference>
<dbReference type="EC" id="5.2.1.8" evidence="2"/>
<dbReference type="EMBL" id="BARU01027915">
    <property type="protein sequence ID" value="GAH64570.1"/>
    <property type="molecule type" value="Genomic_DNA"/>
</dbReference>